<evidence type="ECO:0000313" key="1">
    <source>
        <dbReference type="EMBL" id="MBX47359.1"/>
    </source>
</evidence>
<reference evidence="1" key="1">
    <citation type="submission" date="2018-02" db="EMBL/GenBank/DDBJ databases">
        <title>Rhizophora mucronata_Transcriptome.</title>
        <authorList>
            <person name="Meera S.P."/>
            <person name="Sreeshan A."/>
            <person name="Augustine A."/>
        </authorList>
    </citation>
    <scope>NUCLEOTIDE SEQUENCE</scope>
    <source>
        <tissue evidence="1">Leaf</tissue>
    </source>
</reference>
<name>A0A2P2NY80_RHIMU</name>
<dbReference type="EMBL" id="GGEC01066875">
    <property type="protein sequence ID" value="MBX47359.1"/>
    <property type="molecule type" value="Transcribed_RNA"/>
</dbReference>
<sequence>MQKSKLFITSTNSQNLFS</sequence>
<proteinExistence type="predicted"/>
<dbReference type="AlphaFoldDB" id="A0A2P2NY80"/>
<accession>A0A2P2NY80</accession>
<organism evidence="1">
    <name type="scientific">Rhizophora mucronata</name>
    <name type="common">Asiatic mangrove</name>
    <dbReference type="NCBI Taxonomy" id="61149"/>
    <lineage>
        <taxon>Eukaryota</taxon>
        <taxon>Viridiplantae</taxon>
        <taxon>Streptophyta</taxon>
        <taxon>Embryophyta</taxon>
        <taxon>Tracheophyta</taxon>
        <taxon>Spermatophyta</taxon>
        <taxon>Magnoliopsida</taxon>
        <taxon>eudicotyledons</taxon>
        <taxon>Gunneridae</taxon>
        <taxon>Pentapetalae</taxon>
        <taxon>rosids</taxon>
        <taxon>fabids</taxon>
        <taxon>Malpighiales</taxon>
        <taxon>Rhizophoraceae</taxon>
        <taxon>Rhizophora</taxon>
    </lineage>
</organism>
<protein>
    <submittedName>
        <fullName evidence="1">Uncharacterized protein</fullName>
    </submittedName>
</protein>